<dbReference type="InterPro" id="IPR001173">
    <property type="entry name" value="Glyco_trans_2-like"/>
</dbReference>
<evidence type="ECO:0000313" key="3">
    <source>
        <dbReference type="Proteomes" id="UP000019141"/>
    </source>
</evidence>
<comment type="caution">
    <text evidence="2">The sequence shown here is derived from an EMBL/GenBank/DDBJ whole genome shotgun (WGS) entry which is preliminary data.</text>
</comment>
<dbReference type="InterPro" id="IPR050256">
    <property type="entry name" value="Glycosyltransferase_2"/>
</dbReference>
<dbReference type="InterPro" id="IPR045235">
    <property type="entry name" value="PuuE_HpPgdA-like"/>
</dbReference>
<evidence type="ECO:0000259" key="1">
    <source>
        <dbReference type="PROSITE" id="PS51677"/>
    </source>
</evidence>
<dbReference type="PROSITE" id="PS51677">
    <property type="entry name" value="NODB"/>
    <property type="match status" value="1"/>
</dbReference>
<dbReference type="PANTHER" id="PTHR48090:SF7">
    <property type="entry name" value="RFBJ PROTEIN"/>
    <property type="match status" value="1"/>
</dbReference>
<dbReference type="Proteomes" id="UP000019141">
    <property type="component" value="Unassembled WGS sequence"/>
</dbReference>
<evidence type="ECO:0000313" key="2">
    <source>
        <dbReference type="EMBL" id="ETW94038.1"/>
    </source>
</evidence>
<dbReference type="CDD" id="cd10941">
    <property type="entry name" value="CE4_PuuE_HpPgdA_like_2"/>
    <property type="match status" value="1"/>
</dbReference>
<dbReference type="InterPro" id="IPR011330">
    <property type="entry name" value="Glyco_hydro/deAcase_b/a-brl"/>
</dbReference>
<dbReference type="Pfam" id="PF11959">
    <property type="entry name" value="DUF3473"/>
    <property type="match status" value="1"/>
</dbReference>
<dbReference type="SUPFAM" id="SSF53448">
    <property type="entry name" value="Nucleotide-diphospho-sugar transferases"/>
    <property type="match status" value="1"/>
</dbReference>
<dbReference type="InterPro" id="IPR002509">
    <property type="entry name" value="NODB_dom"/>
</dbReference>
<dbReference type="InterPro" id="IPR029044">
    <property type="entry name" value="Nucleotide-diphossugar_trans"/>
</dbReference>
<feature type="domain" description="NodB homology" evidence="1">
    <location>
        <begin position="31"/>
        <end position="274"/>
    </location>
</feature>
<dbReference type="AlphaFoldDB" id="W4L7I2"/>
<dbReference type="CDD" id="cd04179">
    <property type="entry name" value="DPM_DPG-synthase_like"/>
    <property type="match status" value="1"/>
</dbReference>
<dbReference type="Pfam" id="PF00535">
    <property type="entry name" value="Glycos_transf_2"/>
    <property type="match status" value="1"/>
</dbReference>
<dbReference type="HOGENOM" id="CLU_482080_0_0_7"/>
<dbReference type="Gene3D" id="3.90.550.10">
    <property type="entry name" value="Spore Coat Polysaccharide Biosynthesis Protein SpsA, Chain A"/>
    <property type="match status" value="1"/>
</dbReference>
<protein>
    <recommendedName>
        <fullName evidence="1">NodB homology domain-containing protein</fullName>
    </recommendedName>
</protein>
<accession>W4L7I2</accession>
<proteinExistence type="predicted"/>
<name>W4L7I2_ENTF1</name>
<dbReference type="Pfam" id="PF01522">
    <property type="entry name" value="Polysacc_deac_1"/>
    <property type="match status" value="1"/>
</dbReference>
<keyword evidence="3" id="KW-1185">Reference proteome</keyword>
<dbReference type="GO" id="GO:0016810">
    <property type="term" value="F:hydrolase activity, acting on carbon-nitrogen (but not peptide) bonds"/>
    <property type="evidence" value="ECO:0007669"/>
    <property type="project" value="InterPro"/>
</dbReference>
<reference evidence="2 3" key="1">
    <citation type="journal article" date="2014" name="Nature">
        <title>An environmental bacterial taxon with a large and distinct metabolic repertoire.</title>
        <authorList>
            <person name="Wilson M.C."/>
            <person name="Mori T."/>
            <person name="Ruckert C."/>
            <person name="Uria A.R."/>
            <person name="Helf M.J."/>
            <person name="Takada K."/>
            <person name="Gernert C."/>
            <person name="Steffens U.A."/>
            <person name="Heycke N."/>
            <person name="Schmitt S."/>
            <person name="Rinke C."/>
            <person name="Helfrich E.J."/>
            <person name="Brachmann A.O."/>
            <person name="Gurgui C."/>
            <person name="Wakimoto T."/>
            <person name="Kracht M."/>
            <person name="Crusemann M."/>
            <person name="Hentschel U."/>
            <person name="Abe I."/>
            <person name="Matsunaga S."/>
            <person name="Kalinowski J."/>
            <person name="Takeyama H."/>
            <person name="Piel J."/>
        </authorList>
    </citation>
    <scope>NUCLEOTIDE SEQUENCE [LARGE SCALE GENOMIC DNA]</scope>
    <source>
        <strain evidence="3">TSY1</strain>
    </source>
</reference>
<dbReference type="PATRIC" id="fig|1429438.4.peg.6885"/>
<dbReference type="InterPro" id="IPR022560">
    <property type="entry name" value="DUF3473"/>
</dbReference>
<dbReference type="Gene3D" id="3.20.20.370">
    <property type="entry name" value="Glycoside hydrolase/deacetylase"/>
    <property type="match status" value="1"/>
</dbReference>
<dbReference type="PANTHER" id="PTHR48090">
    <property type="entry name" value="UNDECAPRENYL-PHOSPHATE 4-DEOXY-4-FORMAMIDO-L-ARABINOSE TRANSFERASE-RELATED"/>
    <property type="match status" value="1"/>
</dbReference>
<dbReference type="GO" id="GO:0005975">
    <property type="term" value="P:carbohydrate metabolic process"/>
    <property type="evidence" value="ECO:0007669"/>
    <property type="project" value="InterPro"/>
</dbReference>
<organism evidence="2 3">
    <name type="scientific">Entotheonella factor</name>
    <dbReference type="NCBI Taxonomy" id="1429438"/>
    <lineage>
        <taxon>Bacteria</taxon>
        <taxon>Pseudomonadati</taxon>
        <taxon>Nitrospinota/Tectimicrobiota group</taxon>
        <taxon>Candidatus Tectimicrobiota</taxon>
        <taxon>Candidatus Entotheonellia</taxon>
        <taxon>Candidatus Entotheonellales</taxon>
        <taxon>Candidatus Entotheonellaceae</taxon>
        <taxon>Candidatus Entotheonella</taxon>
    </lineage>
</organism>
<sequence length="574" mass="65762">MNDWIPAKRHLLTVVLEDYFQVGAFGSVVHRDYWYRFETRLERNTLRTLDLLDQYGFQATFFVLGWVAEHMPDMVREVAQRGHEIANRGYALRGVRERTRAGFRDDLLRAHEALERASGHAIRGYRAGKPRLRREELWILDILAQEGYVYDSSLMPMYRTYRDEPWRRWAHRHRCGEHELWEFPYATRDVGGWLIPVAGGNFFRQLPRRFIARALEHWDRTYDTPFVMYFHVWELDHEQPVIQAASRVARLRHYRNLDQMTAILEDHFTRFRFGSIAQYLELPAAEPARAAIPLAAAVGSALALAPDGNGLGDDASGIDADVQAEVNAPQLPVSVIIPCFNEQVVLPYLARTLNHVDAVLRKDYALHYIFVDDGSHDATWETLQERFALQPNCTVLRHDQNRGVAAAILTGARYAGTDIVASIDSDCTYDPSVLATLIPLLEDDVDMVTASPYHPEGGVRNVPPWRLGLSRLASWLYGLVLQQDLYTYTSCFRVYRRRAIAHLDLQYQGFLGITEMLGTMALQGRRIVEGPAILDVRLLGTSKMKVLKTMMAHLGLLGHLLRMRIQGRVARRKT</sequence>
<dbReference type="SUPFAM" id="SSF88713">
    <property type="entry name" value="Glycoside hydrolase/deacetylase"/>
    <property type="match status" value="1"/>
</dbReference>
<dbReference type="EMBL" id="AZHW01001129">
    <property type="protein sequence ID" value="ETW94038.1"/>
    <property type="molecule type" value="Genomic_DNA"/>
</dbReference>
<gene>
    <name evidence="2" type="ORF">ETSY1_36600</name>
</gene>